<dbReference type="EMBL" id="LAZR01013497">
    <property type="protein sequence ID" value="KKM21703.1"/>
    <property type="molecule type" value="Genomic_DNA"/>
</dbReference>
<comment type="caution">
    <text evidence="1">The sequence shown here is derived from an EMBL/GenBank/DDBJ whole genome shotgun (WGS) entry which is preliminary data.</text>
</comment>
<protein>
    <submittedName>
        <fullName evidence="1">Uncharacterized protein</fullName>
    </submittedName>
</protein>
<dbReference type="AlphaFoldDB" id="A0A0F9KHR3"/>
<name>A0A0F9KHR3_9ZZZZ</name>
<gene>
    <name evidence="1" type="ORF">LCGC14_1632760</name>
</gene>
<accession>A0A0F9KHR3</accession>
<organism evidence="1">
    <name type="scientific">marine sediment metagenome</name>
    <dbReference type="NCBI Taxonomy" id="412755"/>
    <lineage>
        <taxon>unclassified sequences</taxon>
        <taxon>metagenomes</taxon>
        <taxon>ecological metagenomes</taxon>
    </lineage>
</organism>
<evidence type="ECO:0000313" key="1">
    <source>
        <dbReference type="EMBL" id="KKM21703.1"/>
    </source>
</evidence>
<proteinExistence type="predicted"/>
<sequence>MTNLQTARELLYMACASVELQANRDKKPYSLWYHKAKDFLKKKRHRVYSKNWDTEETYKTIGGLRVTVEHLEEQLGLAKIEIELLRDNKQYLQQHL</sequence>
<reference evidence="1" key="1">
    <citation type="journal article" date="2015" name="Nature">
        <title>Complex archaea that bridge the gap between prokaryotes and eukaryotes.</title>
        <authorList>
            <person name="Spang A."/>
            <person name="Saw J.H."/>
            <person name="Jorgensen S.L."/>
            <person name="Zaremba-Niedzwiedzka K."/>
            <person name="Martijn J."/>
            <person name="Lind A.E."/>
            <person name="van Eijk R."/>
            <person name="Schleper C."/>
            <person name="Guy L."/>
            <person name="Ettema T.J."/>
        </authorList>
    </citation>
    <scope>NUCLEOTIDE SEQUENCE</scope>
</reference>